<dbReference type="EMBL" id="GL996505">
    <property type="protein sequence ID" value="EGW30492.1"/>
    <property type="molecule type" value="Genomic_DNA"/>
</dbReference>
<organism evidence="5">
    <name type="scientific">Spathaspora passalidarum (strain NRRL Y-27907 / 11-Y1)</name>
    <dbReference type="NCBI Taxonomy" id="619300"/>
    <lineage>
        <taxon>Eukaryota</taxon>
        <taxon>Fungi</taxon>
        <taxon>Dikarya</taxon>
        <taxon>Ascomycota</taxon>
        <taxon>Saccharomycotina</taxon>
        <taxon>Pichiomycetes</taxon>
        <taxon>Debaryomycetaceae</taxon>
        <taxon>Spathaspora</taxon>
    </lineage>
</organism>
<dbReference type="RefSeq" id="XP_007377463.1">
    <property type="nucleotide sequence ID" value="XM_007377401.1"/>
</dbReference>
<proteinExistence type="predicted"/>
<dbReference type="SUPFAM" id="SSF54928">
    <property type="entry name" value="RNA-binding domain, RBD"/>
    <property type="match status" value="1"/>
</dbReference>
<feature type="compositionally biased region" description="Acidic residues" evidence="2">
    <location>
        <begin position="360"/>
        <end position="373"/>
    </location>
</feature>
<evidence type="ECO:0000313" key="5">
    <source>
        <dbReference type="Proteomes" id="UP000000709"/>
    </source>
</evidence>
<dbReference type="InterPro" id="IPR000504">
    <property type="entry name" value="RRM_dom"/>
</dbReference>
<dbReference type="FunCoup" id="G3AUB6">
    <property type="interactions" value="182"/>
</dbReference>
<gene>
    <name evidence="4" type="ORF">SPAPADRAFT_52572</name>
</gene>
<dbReference type="OMA" id="TKLWGYE"/>
<protein>
    <recommendedName>
        <fullName evidence="3">RRM domain-containing protein</fullName>
    </recommendedName>
</protein>
<dbReference type="InterPro" id="IPR012677">
    <property type="entry name" value="Nucleotide-bd_a/b_plait_sf"/>
</dbReference>
<keyword evidence="5" id="KW-1185">Reference proteome</keyword>
<dbReference type="Proteomes" id="UP000000709">
    <property type="component" value="Unassembled WGS sequence"/>
</dbReference>
<name>G3AUB6_SPAPN</name>
<evidence type="ECO:0000313" key="4">
    <source>
        <dbReference type="EMBL" id="EGW30492.1"/>
    </source>
</evidence>
<feature type="region of interest" description="Disordered" evidence="2">
    <location>
        <begin position="345"/>
        <end position="387"/>
    </location>
</feature>
<dbReference type="PROSITE" id="PS50102">
    <property type="entry name" value="RRM"/>
    <property type="match status" value="1"/>
</dbReference>
<dbReference type="eggNOG" id="ENOG502QQ4K">
    <property type="taxonomic scope" value="Eukaryota"/>
</dbReference>
<evidence type="ECO:0000256" key="2">
    <source>
        <dbReference type="SAM" id="MobiDB-lite"/>
    </source>
</evidence>
<dbReference type="Gene3D" id="3.30.70.330">
    <property type="match status" value="1"/>
</dbReference>
<dbReference type="HOGENOM" id="CLU_020873_0_0_1"/>
<dbReference type="GO" id="GO:0003723">
    <property type="term" value="F:RNA binding"/>
    <property type="evidence" value="ECO:0007669"/>
    <property type="project" value="UniProtKB-UniRule"/>
</dbReference>
<accession>G3AUB6</accession>
<sequence length="521" mass="59287">MTTRIHIGSISPNLQSNPDSLTTRLEKFGKVVTPLSFHTKPTADHYFAYVTLDITSANFDKLKGQLNGVTFMGRKLSVSIAKPSYLDQVSKPDHTKQERITRDKISQIRQARITDGHTQYKQTTSGEICTAPLVTGSWSVSPHTFENKSANTKNKPPSHNLVGSKSYGAWTNARSSFDKAYSNISGRGEVIKARHRTTPRKDIRHQTLRLLINDELKLIKCYKTKLWGFDKKPLKELSFRYESGQWINGDGELIERVDKFSEEAPVDDVEEHDRNKSLLASIDFSKPAEIEGEDGVSEEEEEEEIYVNRQVMDGPVEGELAAPVEEVYYDEDDEGNDVDFDAINQVSVPRGETEEKYEPVAEEEAEAEAEEDRPQEPAVAETPDTNNLDTLRSLFNAPSQSTFKLELSDDDIEETTALPNETTQQQILEQIQAKQETYAVKATKFGLFWPHLDSPFLSTQSQLNKIGSVHDKIVLPGEDEDMSEGEETKYEKWFWNNRGEISRMCKRRRRDVLRIMSKRKK</sequence>
<reference evidence="4 5" key="1">
    <citation type="journal article" date="2011" name="Proc. Natl. Acad. Sci. U.S.A.">
        <title>Comparative genomics of xylose-fermenting fungi for enhanced biofuel production.</title>
        <authorList>
            <person name="Wohlbach D.J."/>
            <person name="Kuo A."/>
            <person name="Sato T.K."/>
            <person name="Potts K.M."/>
            <person name="Salamov A.A."/>
            <person name="LaButti K.M."/>
            <person name="Sun H."/>
            <person name="Clum A."/>
            <person name="Pangilinan J.L."/>
            <person name="Lindquist E.A."/>
            <person name="Lucas S."/>
            <person name="Lapidus A."/>
            <person name="Jin M."/>
            <person name="Gunawan C."/>
            <person name="Balan V."/>
            <person name="Dale B.E."/>
            <person name="Jeffries T.W."/>
            <person name="Zinkel R."/>
            <person name="Barry K.W."/>
            <person name="Grigoriev I.V."/>
            <person name="Gasch A.P."/>
        </authorList>
    </citation>
    <scope>NUCLEOTIDE SEQUENCE [LARGE SCALE GENOMIC DNA]</scope>
    <source>
        <strain evidence="5">NRRL Y-27907 / 11-Y1</strain>
    </source>
</reference>
<dbReference type="AlphaFoldDB" id="G3AUB6"/>
<keyword evidence="1" id="KW-0694">RNA-binding</keyword>
<dbReference type="OrthoDB" id="21643at2759"/>
<evidence type="ECO:0000259" key="3">
    <source>
        <dbReference type="PROSITE" id="PS50102"/>
    </source>
</evidence>
<dbReference type="InParanoid" id="G3AUB6"/>
<dbReference type="InterPro" id="IPR035979">
    <property type="entry name" value="RBD_domain_sf"/>
</dbReference>
<evidence type="ECO:0000256" key="1">
    <source>
        <dbReference type="PROSITE-ProRule" id="PRU00176"/>
    </source>
</evidence>
<dbReference type="KEGG" id="spaa:SPAPADRAFT_52572"/>
<dbReference type="STRING" id="619300.G3AUB6"/>
<feature type="domain" description="RRM" evidence="3">
    <location>
        <begin position="3"/>
        <end position="83"/>
    </location>
</feature>
<dbReference type="GeneID" id="18871694"/>